<reference evidence="3" key="1">
    <citation type="journal article" date="2020" name="Nat. Commun.">
        <title>Genome sequence of the cluster root forming white lupin.</title>
        <authorList>
            <person name="Hufnagel B."/>
            <person name="Marques A."/>
            <person name="Soriano A."/>
            <person name="Marques L."/>
            <person name="Divol F."/>
            <person name="Doumas P."/>
            <person name="Sallet E."/>
            <person name="Mancinotti D."/>
            <person name="Carrere S."/>
            <person name="Marande W."/>
            <person name="Arribat S."/>
            <person name="Keller J."/>
            <person name="Huneau C."/>
            <person name="Blein T."/>
            <person name="Aime D."/>
            <person name="Laguerre M."/>
            <person name="Taylor J."/>
            <person name="Schubert V."/>
            <person name="Nelson M."/>
            <person name="Geu-Flores F."/>
            <person name="Crespi M."/>
            <person name="Gallardo-Guerrero K."/>
            <person name="Delaux P.-M."/>
            <person name="Salse J."/>
            <person name="Berges H."/>
            <person name="Guyot R."/>
            <person name="Gouzy J."/>
            <person name="Peret B."/>
        </authorList>
    </citation>
    <scope>NUCLEOTIDE SEQUENCE [LARGE SCALE GENOMIC DNA]</scope>
    <source>
        <strain evidence="3">cv. Amiga</strain>
    </source>
</reference>
<evidence type="ECO:0000313" key="3">
    <source>
        <dbReference type="Proteomes" id="UP000447434"/>
    </source>
</evidence>
<dbReference type="PANTHER" id="PTHR15682:SF2">
    <property type="entry name" value="UNHEALTHY RIBOSOME BIOGENESIS PROTEIN 2 HOMOLOG"/>
    <property type="match status" value="1"/>
</dbReference>
<accession>A0A6A4QZP1</accession>
<dbReference type="PANTHER" id="PTHR15682">
    <property type="entry name" value="UNHEALTHY RIBOSOME BIOGENESIS PROTEIN 2 HOMOLOG"/>
    <property type="match status" value="1"/>
</dbReference>
<comment type="caution">
    <text evidence="2">The sequence shown here is derived from an EMBL/GenBank/DDBJ whole genome shotgun (WGS) entry which is preliminary data.</text>
</comment>
<evidence type="ECO:0000313" key="2">
    <source>
        <dbReference type="EMBL" id="KAE9620265.1"/>
    </source>
</evidence>
<dbReference type="Proteomes" id="UP000447434">
    <property type="component" value="Chromosome 1"/>
</dbReference>
<dbReference type="OrthoDB" id="160374at2759"/>
<dbReference type="EMBL" id="WOCE01000001">
    <property type="protein sequence ID" value="KAE9620265.1"/>
    <property type="molecule type" value="Genomic_DNA"/>
</dbReference>
<sequence>MTDTEANSKMQSEKKTKKRNQKFDAKPQKHSKLQRVDSSSSSIKLQDLESPWKNLQLIRIIQDKRFDPQSKVISAFSFVHSTLHEDSDQSSETVKLPRLLCFLNDWIQSLLFPPKNANIPQLEGIHAYMDLRCWDIFNFCLQESLKFRVTLSMSQNLLKPFQLIAKNAFSLLDDSSIGSGGFSLSDERYKLYDTALDCLSLVFSSHGGVSNEDLMSWIDTAKPGLELVLKIYSMKLDGSNLGTFALRFLWLVLQPFSNFLNVHPARKGSAFRDFVHELLEPLLHLSGELTLRVNGSNSILTGRLMKVVEEVLSHGLFHPVLIGEFLSLHGSEKYVASCDNKPNESKATIQSYPKHLFDVLNKIIAIKNATAMASMGLLFHLFVNSARMFKGTSVVYVENKTMENMNSARQPVPGENSSSNNISTDIQKSLLNIFVLMMEPLLLKINAYLQPKVDAKHQLLDLCGILKSIGGLLSSFMQEKVYLRTEDTSGGACLNFLKKVFNALITSSTSVLCLSNYDISNGTEMEIFILSTNEILVGMGHLLEIEYEVIGEDLVKLWLIILSYSAINCDSVNGSDQCSLSSTIPALGCQIINLYGQLRQVKIAILALCKAIRLIVSHEGNSEDGSSRLLTFLSSEVYSESVERLLSSQKFIYVIYKAIESIPEGQVSDCIRQMTDDISESVRWMKDFSPLVDGKKIRKFNLQMELLGRGLCRLYCLVLDSVTITEGNSNLLGVAVKDLMTFMRPYLSTLVGQQADSLYKFLSSVMGETDDMDVGKRKVLKKFGRSSQWVVVFFFQLFMSCRSLLRQAISLMPPGLSKKVSAEVGDYTTYSAFELMETIDDIDIVYFSWVVQPSVSLLVVMQFISDLYLKYDSDDCCPLIYIFQSMVLQRLVDLNKQIVCFKYFQKKRYRSRIKALKEEAAGLTNFMMDNLACLYESPIFVSDDVFCEDVTSLAPQTNGWNEGVYVANKKSLPTAIWSILCKNFDIWGNHASKKQLKKFFSQLLHTSLCRATRNSQQLGVREIDECKLLKRVSLPQMLSQLLSDSVLYEQKFAHRNLASIFCGALEKSVFPLFSNIACNDLNLQSSPDWPIFFSVIDKSADISRKEKPYALTDKSFTVAHCLLNLLCWTPDINTKSFSHHVTCIFNLERLLVSALLCFQSTGYQDSCCEYLRLFVSCRKALRYIIMGYCEKTDAMQSSPNSIISESSFPALWISKSISVTVGIKETFSTENSIMFKSLMFALMDHTSYVLLGIGKYQLIHVFSISKEGEEPCEESSNYTISHEENHLLPSPQYVDSCKIEALKCLTFMAENLKEQMQGLLVSLKDVHSFVNVGSDLPSESINGLSSAVSCLSGFLWGLTSVKGQTDAEGSDHKEVLIWKNEQASEVNSYIFPLMELVDFVVNKLLVKSNQLSSDNVSKSAIDLERMSNIESKNSIASVLASADSPEHQDLNKPLLRSLLKGDHPEVAFLLRQLLVASSALLRLNLQKDESSLLSSFVPTLIEISQVLLLQFTEMVDVPQQSVFLLLDGVLSYLRELASYFPLTDPTSSMKVYAKLVQIHMRAIGKTILLQGKRATLTFHERQSSTKTLHKGSFEANSSSKLYCFYLDEFKTRLRMSFKAYIERPSELHILSTIHAIERALVGVKEGCTMIYDIETSKDGGEISSLVAAGIDCFDMILEFVSGWKGLKLIKRHCQSSVSSLFNIIMHLKNPLIFYGNKTSGAVASNPDPGSTILMCVEVLVTVSRKHALFPMDVWHVGYLLHVPEVIFQNFHQLKISKDSDLSSMLTISEEKISNPVEAVNLCHVDHRFSIDLFVACCQLLCTTIRHRPSECKQCVAHLQASVAVLLNCLETLVDNELTGNKGCFSWEVKEGVKCASFLRRIYEEIKQQKVIFGRQCSLFLCNYIWVYSGHGPKRSGITREIDEALRPGVYALIDACSVDDLQYLHTVFGEGPCRNTLASLQHDYKLNFKYEGKV</sequence>
<dbReference type="InterPro" id="IPR052609">
    <property type="entry name" value="Ribosome_Biogenesis_Reg"/>
</dbReference>
<evidence type="ECO:0000256" key="1">
    <source>
        <dbReference type="SAM" id="MobiDB-lite"/>
    </source>
</evidence>
<dbReference type="GO" id="GO:0042254">
    <property type="term" value="P:ribosome biogenesis"/>
    <property type="evidence" value="ECO:0007669"/>
    <property type="project" value="TreeGrafter"/>
</dbReference>
<gene>
    <name evidence="2" type="ORF">Lalb_Chr01g0001291</name>
</gene>
<dbReference type="GO" id="GO:0005730">
    <property type="term" value="C:nucleolus"/>
    <property type="evidence" value="ECO:0007669"/>
    <property type="project" value="TreeGrafter"/>
</dbReference>
<dbReference type="InterPro" id="IPR018849">
    <property type="entry name" value="Urb2/Npa2_C"/>
</dbReference>
<organism evidence="2 3">
    <name type="scientific">Lupinus albus</name>
    <name type="common">White lupine</name>
    <name type="synonym">Lupinus termis</name>
    <dbReference type="NCBI Taxonomy" id="3870"/>
    <lineage>
        <taxon>Eukaryota</taxon>
        <taxon>Viridiplantae</taxon>
        <taxon>Streptophyta</taxon>
        <taxon>Embryophyta</taxon>
        <taxon>Tracheophyta</taxon>
        <taxon>Spermatophyta</taxon>
        <taxon>Magnoliopsida</taxon>
        <taxon>eudicotyledons</taxon>
        <taxon>Gunneridae</taxon>
        <taxon>Pentapetalae</taxon>
        <taxon>rosids</taxon>
        <taxon>fabids</taxon>
        <taxon>Fabales</taxon>
        <taxon>Fabaceae</taxon>
        <taxon>Papilionoideae</taxon>
        <taxon>50 kb inversion clade</taxon>
        <taxon>genistoids sensu lato</taxon>
        <taxon>core genistoids</taxon>
        <taxon>Genisteae</taxon>
        <taxon>Lupinus</taxon>
    </lineage>
</organism>
<keyword evidence="3" id="KW-1185">Reference proteome</keyword>
<feature type="region of interest" description="Disordered" evidence="1">
    <location>
        <begin position="1"/>
        <end position="39"/>
    </location>
</feature>
<proteinExistence type="predicted"/>
<protein>
    <submittedName>
        <fullName evidence="2">Putative nucleolar 27S pre-rRNA processing, Urb2/Npa2</fullName>
    </submittedName>
</protein>
<feature type="compositionally biased region" description="Polar residues" evidence="1">
    <location>
        <begin position="1"/>
        <end position="10"/>
    </location>
</feature>
<dbReference type="Pfam" id="PF10441">
    <property type="entry name" value="Urb2"/>
    <property type="match status" value="1"/>
</dbReference>
<name>A0A6A4QZP1_LUPAL</name>